<sequence length="127" mass="14541">MNDSAFDALVSFLAQVPAIEKGFGKGADEAGLWWVKFRIDVQHPLAWQVVQELGHIANYLSFDERLPTSFYPVSPPPYMNGGPKEFLSWIIETKQKDFTPDDLKTWLEGRLPRPVNDESEWLTDDDD</sequence>
<protein>
    <recommendedName>
        <fullName evidence="3">Minor tail protein</fullName>
    </recommendedName>
</protein>
<evidence type="ECO:0000313" key="2">
    <source>
        <dbReference type="Proteomes" id="UP001500454"/>
    </source>
</evidence>
<name>A0ABP8IXS2_9BACT</name>
<dbReference type="Proteomes" id="UP001500454">
    <property type="component" value="Unassembled WGS sequence"/>
</dbReference>
<accession>A0ABP8IXS2</accession>
<organism evidence="1 2">
    <name type="scientific">Hymenobacter koreensis</name>
    <dbReference type="NCBI Taxonomy" id="1084523"/>
    <lineage>
        <taxon>Bacteria</taxon>
        <taxon>Pseudomonadati</taxon>
        <taxon>Bacteroidota</taxon>
        <taxon>Cytophagia</taxon>
        <taxon>Cytophagales</taxon>
        <taxon>Hymenobacteraceae</taxon>
        <taxon>Hymenobacter</taxon>
    </lineage>
</organism>
<gene>
    <name evidence="1" type="ORF">GCM10023186_15310</name>
</gene>
<comment type="caution">
    <text evidence="1">The sequence shown here is derived from an EMBL/GenBank/DDBJ whole genome shotgun (WGS) entry which is preliminary data.</text>
</comment>
<proteinExistence type="predicted"/>
<dbReference type="EMBL" id="BAABHA010000002">
    <property type="protein sequence ID" value="GAA4378605.1"/>
    <property type="molecule type" value="Genomic_DNA"/>
</dbReference>
<evidence type="ECO:0008006" key="3">
    <source>
        <dbReference type="Google" id="ProtNLM"/>
    </source>
</evidence>
<evidence type="ECO:0000313" key="1">
    <source>
        <dbReference type="EMBL" id="GAA4378605.1"/>
    </source>
</evidence>
<keyword evidence="2" id="KW-1185">Reference proteome</keyword>
<dbReference type="RefSeq" id="WP_345222804.1">
    <property type="nucleotide sequence ID" value="NZ_BAABHA010000002.1"/>
</dbReference>
<reference evidence="2" key="1">
    <citation type="journal article" date="2019" name="Int. J. Syst. Evol. Microbiol.">
        <title>The Global Catalogue of Microorganisms (GCM) 10K type strain sequencing project: providing services to taxonomists for standard genome sequencing and annotation.</title>
        <authorList>
            <consortium name="The Broad Institute Genomics Platform"/>
            <consortium name="The Broad Institute Genome Sequencing Center for Infectious Disease"/>
            <person name="Wu L."/>
            <person name="Ma J."/>
        </authorList>
    </citation>
    <scope>NUCLEOTIDE SEQUENCE [LARGE SCALE GENOMIC DNA]</scope>
    <source>
        <strain evidence="2">JCM 17924</strain>
    </source>
</reference>